<evidence type="ECO:0000256" key="1">
    <source>
        <dbReference type="SAM" id="Phobius"/>
    </source>
</evidence>
<feature type="transmembrane region" description="Helical" evidence="1">
    <location>
        <begin position="348"/>
        <end position="366"/>
    </location>
</feature>
<dbReference type="EMBL" id="WOCA01000011">
    <property type="protein sequence ID" value="MUK89360.1"/>
    <property type="molecule type" value="Genomic_DNA"/>
</dbReference>
<protein>
    <submittedName>
        <fullName evidence="2">ABC transporter permease subunit</fullName>
    </submittedName>
</protein>
<feature type="transmembrane region" description="Helical" evidence="1">
    <location>
        <begin position="319"/>
        <end position="341"/>
    </location>
</feature>
<dbReference type="AlphaFoldDB" id="A0A6N8FIE0"/>
<dbReference type="PANTHER" id="PTHR37305:SF1">
    <property type="entry name" value="MEMBRANE PROTEIN"/>
    <property type="match status" value="1"/>
</dbReference>
<evidence type="ECO:0000313" key="3">
    <source>
        <dbReference type="Proteomes" id="UP000469125"/>
    </source>
</evidence>
<dbReference type="Proteomes" id="UP000469125">
    <property type="component" value="Unassembled WGS sequence"/>
</dbReference>
<keyword evidence="3" id="KW-1185">Reference proteome</keyword>
<dbReference type="Pfam" id="PF12679">
    <property type="entry name" value="ABC2_membrane_2"/>
    <property type="match status" value="1"/>
</dbReference>
<proteinExistence type="predicted"/>
<keyword evidence="1" id="KW-1133">Transmembrane helix</keyword>
<feature type="transmembrane region" description="Helical" evidence="1">
    <location>
        <begin position="408"/>
        <end position="428"/>
    </location>
</feature>
<dbReference type="PANTHER" id="PTHR37305">
    <property type="entry name" value="INTEGRAL MEMBRANE PROTEIN-RELATED"/>
    <property type="match status" value="1"/>
</dbReference>
<reference evidence="2 3" key="1">
    <citation type="submission" date="2019-11" db="EMBL/GenBank/DDBJ databases">
        <authorList>
            <person name="Li X."/>
        </authorList>
    </citation>
    <scope>NUCLEOTIDE SEQUENCE [LARGE SCALE GENOMIC DNA]</scope>
    <source>
        <strain evidence="2 3">L9</strain>
    </source>
</reference>
<organism evidence="2 3">
    <name type="scientific">Ornithinibacillus caprae</name>
    <dbReference type="NCBI Taxonomy" id="2678566"/>
    <lineage>
        <taxon>Bacteria</taxon>
        <taxon>Bacillati</taxon>
        <taxon>Bacillota</taxon>
        <taxon>Bacilli</taxon>
        <taxon>Bacillales</taxon>
        <taxon>Bacillaceae</taxon>
        <taxon>Ornithinibacillus</taxon>
    </lineage>
</organism>
<evidence type="ECO:0000313" key="2">
    <source>
        <dbReference type="EMBL" id="MUK89360.1"/>
    </source>
</evidence>
<name>A0A6N8FIE0_9BACI</name>
<gene>
    <name evidence="2" type="ORF">GMD78_13410</name>
</gene>
<feature type="transmembrane region" description="Helical" evidence="1">
    <location>
        <begin position="33"/>
        <end position="54"/>
    </location>
</feature>
<keyword evidence="1" id="KW-0812">Transmembrane</keyword>
<comment type="caution">
    <text evidence="2">The sequence shown here is derived from an EMBL/GenBank/DDBJ whole genome shotgun (WGS) entry which is preliminary data.</text>
</comment>
<feature type="transmembrane region" description="Helical" evidence="1">
    <location>
        <begin position="217"/>
        <end position="235"/>
    </location>
</feature>
<sequence length="434" mass="50596">MIYNIIHIVHFNGGDNMLRLIQFEIIKICKSTFFRIMMIGFLLFILTYFTYVYINTVRADDLIINLESMMFTQEQHLQELYDVLESNEGESDRETEQSIETWERFQERDSKLLQAYEEEDWTTIMELEIEQYEPGVEMLRNDPYQNVYTWPTFFSKETLLAQYKWIRDREITPVLRIEEFAWKTAYDEVFDDPIGEEIVKENSIKYSSAGVHFLKSVFQMLFSLIGAILFLFLFADVVTKEGLGRNGPIHLLKTQPIHRQKILVSKFMTVIIVSFMTLLITAILSIMLGVIFDRLGDWDYPVLIYGEERTFTYMNLGTYLLQSFGLFFMILLFCYSILFLFSVITKKTLIALGLTLATIIIGITWSKESVLSSFAPYIPFHYFSVGEVITNELAVTLEDFTFSFANGMISFGVVSLGVLFMTFVIFVVQSKYSN</sequence>
<keyword evidence="1" id="KW-0472">Membrane</keyword>
<dbReference type="GO" id="GO:0140359">
    <property type="term" value="F:ABC-type transporter activity"/>
    <property type="evidence" value="ECO:0007669"/>
    <property type="project" value="InterPro"/>
</dbReference>
<feature type="transmembrane region" description="Helical" evidence="1">
    <location>
        <begin position="267"/>
        <end position="292"/>
    </location>
</feature>
<accession>A0A6N8FIE0</accession>
<dbReference type="GO" id="GO:0005886">
    <property type="term" value="C:plasma membrane"/>
    <property type="evidence" value="ECO:0007669"/>
    <property type="project" value="UniProtKB-SubCell"/>
</dbReference>